<evidence type="ECO:0000259" key="10">
    <source>
        <dbReference type="Pfam" id="PF21892"/>
    </source>
</evidence>
<dbReference type="KEGG" id="lak:106161614"/>
<protein>
    <submittedName>
        <fullName evidence="12">Transmembrane protein 145 isoform X1</fullName>
    </submittedName>
</protein>
<feature type="domain" description="GPR180/TMEM145 transmembrane" evidence="9">
    <location>
        <begin position="196"/>
        <end position="415"/>
    </location>
</feature>
<feature type="transmembrane region" description="Helical" evidence="7">
    <location>
        <begin position="399"/>
        <end position="418"/>
    </location>
</feature>
<feature type="transmembrane region" description="Helical" evidence="7">
    <location>
        <begin position="295"/>
        <end position="315"/>
    </location>
</feature>
<dbReference type="InParanoid" id="A0A1S3I7B1"/>
<dbReference type="OrthoDB" id="205745at2759"/>
<feature type="signal peptide" evidence="8">
    <location>
        <begin position="1"/>
        <end position="29"/>
    </location>
</feature>
<dbReference type="GO" id="GO:0007186">
    <property type="term" value="P:G protein-coupled receptor signaling pathway"/>
    <property type="evidence" value="ECO:0007669"/>
    <property type="project" value="InterPro"/>
</dbReference>
<evidence type="ECO:0000256" key="4">
    <source>
        <dbReference type="ARBA" id="ARBA00023136"/>
    </source>
</evidence>
<feature type="transmembrane region" description="Helical" evidence="7">
    <location>
        <begin position="335"/>
        <end position="353"/>
    </location>
</feature>
<dbReference type="AlphaFoldDB" id="A0A1S3I7B1"/>
<dbReference type="Proteomes" id="UP000085678">
    <property type="component" value="Unplaced"/>
</dbReference>
<proteinExistence type="predicted"/>
<dbReference type="Pfam" id="PF21892">
    <property type="entry name" value="TMEM145_N"/>
    <property type="match status" value="1"/>
</dbReference>
<dbReference type="Pfam" id="PF10192">
    <property type="entry name" value="GPR180-TMEM145_TM"/>
    <property type="match status" value="1"/>
</dbReference>
<evidence type="ECO:0000313" key="11">
    <source>
        <dbReference type="Proteomes" id="UP000085678"/>
    </source>
</evidence>
<keyword evidence="5" id="KW-0325">Glycoprotein</keyword>
<evidence type="ECO:0000256" key="2">
    <source>
        <dbReference type="ARBA" id="ARBA00022692"/>
    </source>
</evidence>
<feature type="region of interest" description="Disordered" evidence="6">
    <location>
        <begin position="493"/>
        <end position="515"/>
    </location>
</feature>
<accession>A0A1S3I7B1</accession>
<name>A0A1S3I7B1_LINAN</name>
<dbReference type="GO" id="GO:0019236">
    <property type="term" value="P:response to pheromone"/>
    <property type="evidence" value="ECO:0007669"/>
    <property type="project" value="InterPro"/>
</dbReference>
<feature type="transmembrane region" description="Helical" evidence="7">
    <location>
        <begin position="193"/>
        <end position="213"/>
    </location>
</feature>
<dbReference type="PANTHER" id="PTHR23252:SF24">
    <property type="entry name" value="TRANSMEMBRANE PROTEIN 145"/>
    <property type="match status" value="1"/>
</dbReference>
<sequence length="515" mass="59358">MEESEWRWFAKCWVVLTIIFISLPQRADSVIVEGNLTTREDWVFLTRFCFLSDDGELSFTFIVPEDYGVEEVLLYFDDPSQWASVYKVPGLTCSEKKVPIDDARNQKITLSTSYYWAGCKYDTTRRPGRPVYVCQGGRTFKSYRARWWFIGLANCSTTKGLQLEYRLHMTNSKNNTFFREFSADEFYILQVDISFSVIYIILLLLSVYCAYMLRSRQLFHTTYKMYMVSLGCEVIFLLIKVSYYATLANTGYKYPGVKIFARIFESIATLTFLLMLILLAKGYTVTRGRLRQATAVKITVMMTFYILLYIVMFIWEAVFFDPGLVLYLYQSPPGYGLIGMRLLGWLWFCYATFFTLKNYPEKNLFYYPLFVFFTLWFWAGPIVILVAMNVINLWVREKVVNGVELCVSFVGHFIFLILTRPSAANKNFPFHVRTTQVGVMDTPEQNGVPASASTDLDSFGAHAYAPSTETKEANGSAPTTNFMNLFVTSKERSKEPVNIDSFPHSYSNGNTAYSS</sequence>
<evidence type="ECO:0000256" key="5">
    <source>
        <dbReference type="ARBA" id="ARBA00023180"/>
    </source>
</evidence>
<evidence type="ECO:0000256" key="1">
    <source>
        <dbReference type="ARBA" id="ARBA00004141"/>
    </source>
</evidence>
<dbReference type="GeneID" id="106161614"/>
<evidence type="ECO:0000256" key="7">
    <source>
        <dbReference type="SAM" id="Phobius"/>
    </source>
</evidence>
<keyword evidence="11" id="KW-1185">Reference proteome</keyword>
<organism evidence="11 12">
    <name type="scientific">Lingula anatina</name>
    <name type="common">Brachiopod</name>
    <name type="synonym">Lingula unguis</name>
    <dbReference type="NCBI Taxonomy" id="7574"/>
    <lineage>
        <taxon>Eukaryota</taxon>
        <taxon>Metazoa</taxon>
        <taxon>Spiralia</taxon>
        <taxon>Lophotrochozoa</taxon>
        <taxon>Brachiopoda</taxon>
        <taxon>Linguliformea</taxon>
        <taxon>Lingulata</taxon>
        <taxon>Lingulida</taxon>
        <taxon>Linguloidea</taxon>
        <taxon>Lingulidae</taxon>
        <taxon>Lingula</taxon>
    </lineage>
</organism>
<feature type="compositionally biased region" description="Polar residues" evidence="6">
    <location>
        <begin position="504"/>
        <end position="515"/>
    </location>
</feature>
<evidence type="ECO:0000259" key="9">
    <source>
        <dbReference type="Pfam" id="PF10192"/>
    </source>
</evidence>
<dbReference type="GO" id="GO:0016020">
    <property type="term" value="C:membrane"/>
    <property type="evidence" value="ECO:0007669"/>
    <property type="project" value="UniProtKB-SubCell"/>
</dbReference>
<dbReference type="PANTHER" id="PTHR23252">
    <property type="entry name" value="INTIMAL THICKNESS RECEPTOR-RELATED"/>
    <property type="match status" value="1"/>
</dbReference>
<feature type="chain" id="PRO_5010244568" evidence="8">
    <location>
        <begin position="30"/>
        <end position="515"/>
    </location>
</feature>
<dbReference type="InterPro" id="IPR047831">
    <property type="entry name" value="GPR180/TMEM145"/>
</dbReference>
<feature type="transmembrane region" description="Helical" evidence="7">
    <location>
        <begin position="259"/>
        <end position="283"/>
    </location>
</feature>
<dbReference type="STRING" id="7574.A0A1S3I7B1"/>
<evidence type="ECO:0000256" key="8">
    <source>
        <dbReference type="SAM" id="SignalP"/>
    </source>
</evidence>
<reference evidence="12" key="1">
    <citation type="submission" date="2025-08" db="UniProtKB">
        <authorList>
            <consortium name="RefSeq"/>
        </authorList>
    </citation>
    <scope>IDENTIFICATION</scope>
    <source>
        <tissue evidence="12">Gonads</tissue>
    </source>
</reference>
<dbReference type="InterPro" id="IPR053880">
    <property type="entry name" value="GPR180-like_N"/>
</dbReference>
<keyword evidence="4 7" id="KW-0472">Membrane</keyword>
<feature type="domain" description="GPR180-like N-terminal" evidence="10">
    <location>
        <begin position="32"/>
        <end position="165"/>
    </location>
</feature>
<keyword evidence="8" id="KW-0732">Signal</keyword>
<dbReference type="InterPro" id="IPR019336">
    <property type="entry name" value="GPR180/TMEM145_TM"/>
</dbReference>
<feature type="transmembrane region" description="Helical" evidence="7">
    <location>
        <begin position="365"/>
        <end position="387"/>
    </location>
</feature>
<comment type="subcellular location">
    <subcellularLocation>
        <location evidence="1">Membrane</location>
        <topology evidence="1">Multi-pass membrane protein</topology>
    </subcellularLocation>
</comment>
<feature type="transmembrane region" description="Helical" evidence="7">
    <location>
        <begin position="225"/>
        <end position="247"/>
    </location>
</feature>
<keyword evidence="2 7" id="KW-0812">Transmembrane</keyword>
<evidence type="ECO:0000313" key="12">
    <source>
        <dbReference type="RefSeq" id="XP_013394088.1"/>
    </source>
</evidence>
<gene>
    <name evidence="12" type="primary">LOC106161614</name>
</gene>
<evidence type="ECO:0000256" key="6">
    <source>
        <dbReference type="SAM" id="MobiDB-lite"/>
    </source>
</evidence>
<dbReference type="RefSeq" id="XP_013394088.1">
    <property type="nucleotide sequence ID" value="XM_013538634.1"/>
</dbReference>
<evidence type="ECO:0000256" key="3">
    <source>
        <dbReference type="ARBA" id="ARBA00022989"/>
    </source>
</evidence>
<keyword evidence="3 7" id="KW-1133">Transmembrane helix</keyword>